<organism evidence="2 3">
    <name type="scientific">Saccharopolyspora erythraea</name>
    <name type="common">Streptomyces erythraeus</name>
    <dbReference type="NCBI Taxonomy" id="1836"/>
    <lineage>
        <taxon>Bacteria</taxon>
        <taxon>Bacillati</taxon>
        <taxon>Actinomycetota</taxon>
        <taxon>Actinomycetes</taxon>
        <taxon>Pseudonocardiales</taxon>
        <taxon>Pseudonocardiaceae</taxon>
        <taxon>Saccharopolyspora</taxon>
    </lineage>
</organism>
<keyword evidence="3" id="KW-1185">Reference proteome</keyword>
<sequence length="428" mass="45758">MAAAAAAAVVSGLSVLALPGDGSPPRPGPERLAGRPPKAPADSRTAAVSALLEERAAALRARDELAFLSSVDPKAPTDFHDRQRALFHNLADVPLARWSYHLDAADVLPSAPLPPVPGDEVWAPRVSLEYALQAVDTVPTRRTMGYLFVRRGDSWYLTSDDALETRGRTTWRGPWDFAPCRTATTAAGLVVGHDDNRELVERVAGMLDESADRVSRVWGTDWARRVAVLLPSTGDELRSLVGAEFAVDGIAAVAVADGVDTSARRVEGPRIVLNPMTAAGLSDTALGVVLRHEITHVAARADTADGAPMWMLEGFADYVGYRDSGIAPEHVAPELARQVRGGGPPADLPSDRDFHLAGRRLDLAYQQAWSVVGYLAGRVGEQRLVLLYRRVAGSSSPGAVDVALREVAGMSTAQLLAGWREHLVRTFG</sequence>
<evidence type="ECO:0000256" key="1">
    <source>
        <dbReference type="SAM" id="MobiDB-lite"/>
    </source>
</evidence>
<dbReference type="EMBL" id="BAAAGS010000015">
    <property type="protein sequence ID" value="GAA0526609.1"/>
    <property type="molecule type" value="Genomic_DNA"/>
</dbReference>
<dbReference type="Proteomes" id="UP001500729">
    <property type="component" value="Unassembled WGS sequence"/>
</dbReference>
<proteinExistence type="predicted"/>
<feature type="region of interest" description="Disordered" evidence="1">
    <location>
        <begin position="16"/>
        <end position="44"/>
    </location>
</feature>
<evidence type="ECO:0000313" key="2">
    <source>
        <dbReference type="EMBL" id="GAA0526609.1"/>
    </source>
</evidence>
<accession>A0ABP3MSA2</accession>
<name>A0ABP3MSA2_SACER</name>
<protein>
    <recommendedName>
        <fullName evidence="4">Basic secretory peptidase family protein</fullName>
    </recommendedName>
</protein>
<evidence type="ECO:0008006" key="4">
    <source>
        <dbReference type="Google" id="ProtNLM"/>
    </source>
</evidence>
<comment type="caution">
    <text evidence="2">The sequence shown here is derived from an EMBL/GenBank/DDBJ whole genome shotgun (WGS) entry which is preliminary data.</text>
</comment>
<dbReference type="Pfam" id="PF04450">
    <property type="entry name" value="BSP"/>
    <property type="match status" value="1"/>
</dbReference>
<evidence type="ECO:0000313" key="3">
    <source>
        <dbReference type="Proteomes" id="UP001500729"/>
    </source>
</evidence>
<reference evidence="3" key="1">
    <citation type="journal article" date="2019" name="Int. J. Syst. Evol. Microbiol.">
        <title>The Global Catalogue of Microorganisms (GCM) 10K type strain sequencing project: providing services to taxonomists for standard genome sequencing and annotation.</title>
        <authorList>
            <consortium name="The Broad Institute Genomics Platform"/>
            <consortium name="The Broad Institute Genome Sequencing Center for Infectious Disease"/>
            <person name="Wu L."/>
            <person name="Ma J."/>
        </authorList>
    </citation>
    <scope>NUCLEOTIDE SEQUENCE [LARGE SCALE GENOMIC DNA]</scope>
    <source>
        <strain evidence="3">JCM 10303</strain>
    </source>
</reference>
<gene>
    <name evidence="2" type="ORF">GCM10009533_27420</name>
</gene>
<dbReference type="InterPro" id="IPR007541">
    <property type="entry name" value="Uncharacterised_BSP"/>
</dbReference>